<evidence type="ECO:0000259" key="7">
    <source>
        <dbReference type="Pfam" id="PF00931"/>
    </source>
</evidence>
<keyword evidence="5" id="KW-0611">Plant defense</keyword>
<dbReference type="InterPro" id="IPR036388">
    <property type="entry name" value="WH-like_DNA-bd_sf"/>
</dbReference>
<evidence type="ECO:0000259" key="9">
    <source>
        <dbReference type="Pfam" id="PF23559"/>
    </source>
</evidence>
<evidence type="ECO:0000313" key="11">
    <source>
        <dbReference type="EMBL" id="KAK2974899.1"/>
    </source>
</evidence>
<dbReference type="InterPro" id="IPR042197">
    <property type="entry name" value="Apaf_helical"/>
</dbReference>
<keyword evidence="2" id="KW-0433">Leucine-rich repeat</keyword>
<dbReference type="EMBL" id="JAVXUO010002268">
    <property type="protein sequence ID" value="KAK2974899.1"/>
    <property type="molecule type" value="Genomic_DNA"/>
</dbReference>
<dbReference type="InterPro" id="IPR032675">
    <property type="entry name" value="LRR_dom_sf"/>
</dbReference>
<dbReference type="SUPFAM" id="SSF52058">
    <property type="entry name" value="L domain-like"/>
    <property type="match status" value="1"/>
</dbReference>
<dbReference type="Gene3D" id="3.40.50.300">
    <property type="entry name" value="P-loop containing nucleotide triphosphate hydrolases"/>
    <property type="match status" value="1"/>
</dbReference>
<dbReference type="AlphaFoldDB" id="A0AA88QPX8"/>
<name>A0AA88QPX8_9ASTE</name>
<evidence type="ECO:0000259" key="8">
    <source>
        <dbReference type="Pfam" id="PF18052"/>
    </source>
</evidence>
<accession>A0AA88QPX8</accession>
<keyword evidence="4" id="KW-0547">Nucleotide-binding</keyword>
<dbReference type="GO" id="GO:0043531">
    <property type="term" value="F:ADP binding"/>
    <property type="evidence" value="ECO:0007669"/>
    <property type="project" value="InterPro"/>
</dbReference>
<evidence type="ECO:0000313" key="12">
    <source>
        <dbReference type="Proteomes" id="UP001187471"/>
    </source>
</evidence>
<dbReference type="PRINTS" id="PR00364">
    <property type="entry name" value="DISEASERSIST"/>
</dbReference>
<proteinExistence type="inferred from homology"/>
<evidence type="ECO:0000256" key="3">
    <source>
        <dbReference type="ARBA" id="ARBA00022737"/>
    </source>
</evidence>
<keyword evidence="6" id="KW-0067">ATP-binding</keyword>
<evidence type="ECO:0000256" key="5">
    <source>
        <dbReference type="ARBA" id="ARBA00022821"/>
    </source>
</evidence>
<comment type="caution">
    <text evidence="11">The sequence shown here is derived from an EMBL/GenBank/DDBJ whole genome shotgun (WGS) entry which is preliminary data.</text>
</comment>
<feature type="domain" description="NB-ARC" evidence="7">
    <location>
        <begin position="173"/>
        <end position="349"/>
    </location>
</feature>
<dbReference type="Proteomes" id="UP001187471">
    <property type="component" value="Unassembled WGS sequence"/>
</dbReference>
<dbReference type="PANTHER" id="PTHR23155">
    <property type="entry name" value="DISEASE RESISTANCE PROTEIN RP"/>
    <property type="match status" value="1"/>
</dbReference>
<evidence type="ECO:0000256" key="2">
    <source>
        <dbReference type="ARBA" id="ARBA00022614"/>
    </source>
</evidence>
<feature type="domain" description="Disease resistance protein winged helix" evidence="9">
    <location>
        <begin position="435"/>
        <end position="506"/>
    </location>
</feature>
<dbReference type="InterPro" id="IPR041118">
    <property type="entry name" value="Rx_N"/>
</dbReference>
<evidence type="ECO:0000259" key="10">
    <source>
        <dbReference type="Pfam" id="PF23598"/>
    </source>
</evidence>
<dbReference type="InterPro" id="IPR027417">
    <property type="entry name" value="P-loop_NTPase"/>
</dbReference>
<evidence type="ECO:0000256" key="4">
    <source>
        <dbReference type="ARBA" id="ARBA00022741"/>
    </source>
</evidence>
<dbReference type="GO" id="GO:0098542">
    <property type="term" value="P:defense response to other organism"/>
    <property type="evidence" value="ECO:0007669"/>
    <property type="project" value="TreeGrafter"/>
</dbReference>
<dbReference type="InterPro" id="IPR058922">
    <property type="entry name" value="WHD_DRP"/>
</dbReference>
<dbReference type="CDD" id="cd14798">
    <property type="entry name" value="RX-CC_like"/>
    <property type="match status" value="1"/>
</dbReference>
<dbReference type="Pfam" id="PF00931">
    <property type="entry name" value="NB-ARC"/>
    <property type="match status" value="1"/>
</dbReference>
<gene>
    <name evidence="11" type="ORF">RJ640_013755</name>
</gene>
<dbReference type="FunFam" id="1.10.10.10:FF:000322">
    <property type="entry name" value="Probable disease resistance protein At1g63360"/>
    <property type="match status" value="1"/>
</dbReference>
<comment type="similarity">
    <text evidence="1">Belongs to the disease resistance NB-LRR family.</text>
</comment>
<dbReference type="SUPFAM" id="SSF52540">
    <property type="entry name" value="P-loop containing nucleoside triphosphate hydrolases"/>
    <property type="match status" value="1"/>
</dbReference>
<dbReference type="InterPro" id="IPR055414">
    <property type="entry name" value="LRR_R13L4/SHOC2-like"/>
</dbReference>
<dbReference type="PANTHER" id="PTHR23155:SF1205">
    <property type="entry name" value="DISEASE RESISTANCE PROTEIN RPM1"/>
    <property type="match status" value="1"/>
</dbReference>
<dbReference type="GO" id="GO:0005524">
    <property type="term" value="F:ATP binding"/>
    <property type="evidence" value="ECO:0007669"/>
    <property type="project" value="UniProtKB-KW"/>
</dbReference>
<feature type="domain" description="Disease resistance N-terminal" evidence="8">
    <location>
        <begin position="5"/>
        <end position="79"/>
    </location>
</feature>
<dbReference type="Gene3D" id="3.80.10.10">
    <property type="entry name" value="Ribonuclease Inhibitor"/>
    <property type="match status" value="2"/>
</dbReference>
<protein>
    <submittedName>
        <fullName evidence="11">Uncharacterized protein</fullName>
    </submittedName>
</protein>
<keyword evidence="12" id="KW-1185">Reference proteome</keyword>
<organism evidence="11 12">
    <name type="scientific">Escallonia rubra</name>
    <dbReference type="NCBI Taxonomy" id="112253"/>
    <lineage>
        <taxon>Eukaryota</taxon>
        <taxon>Viridiplantae</taxon>
        <taxon>Streptophyta</taxon>
        <taxon>Embryophyta</taxon>
        <taxon>Tracheophyta</taxon>
        <taxon>Spermatophyta</taxon>
        <taxon>Magnoliopsida</taxon>
        <taxon>eudicotyledons</taxon>
        <taxon>Gunneridae</taxon>
        <taxon>Pentapetalae</taxon>
        <taxon>asterids</taxon>
        <taxon>campanulids</taxon>
        <taxon>Escalloniales</taxon>
        <taxon>Escalloniaceae</taxon>
        <taxon>Escallonia</taxon>
    </lineage>
</organism>
<dbReference type="InterPro" id="IPR044974">
    <property type="entry name" value="Disease_R_plants"/>
</dbReference>
<dbReference type="Gene3D" id="1.10.10.10">
    <property type="entry name" value="Winged helix-like DNA-binding domain superfamily/Winged helix DNA-binding domain"/>
    <property type="match status" value="1"/>
</dbReference>
<dbReference type="Gene3D" id="1.20.5.4130">
    <property type="match status" value="1"/>
</dbReference>
<dbReference type="InterPro" id="IPR002182">
    <property type="entry name" value="NB-ARC"/>
</dbReference>
<evidence type="ECO:0000256" key="1">
    <source>
        <dbReference type="ARBA" id="ARBA00008894"/>
    </source>
</evidence>
<dbReference type="Pfam" id="PF23559">
    <property type="entry name" value="WHD_DRP"/>
    <property type="match status" value="1"/>
</dbReference>
<dbReference type="InterPro" id="IPR038005">
    <property type="entry name" value="RX-like_CC"/>
</dbReference>
<dbReference type="Pfam" id="PF23598">
    <property type="entry name" value="LRR_14"/>
    <property type="match status" value="1"/>
</dbReference>
<dbReference type="Pfam" id="PF18052">
    <property type="entry name" value="Rx_N"/>
    <property type="match status" value="1"/>
</dbReference>
<evidence type="ECO:0000256" key="6">
    <source>
        <dbReference type="ARBA" id="ARBA00022840"/>
    </source>
</evidence>
<sequence>MAECVIAFFREKLTSFLNEENELLGGVDEKVEDMRAELERMAAFLVAAEAQEVTDPRLKVLVKQVRDVAYDTEDVLHEVIPLGTGRYHGKIRLCGFVHGVYLHIRNLKARHQLASEIQRIKSRVTSLDGYQSYCFPLSISEQGPITNFNSRTLGDCRGTVHWSKDPNPVGIEVPKEQLIKWLVEGDSGVKTLSVVGPAGIGKTTLVREVYDDATVKKHFYNHAWLKVSQPFDLDELMKDMLQTLCSGMRAQVPQGIETTKTNGLKRKISEVLQQHRYVFVFDNVRNIDAWEGIKSVLPNNNNSRVMLTTCFSHIASTSSMETEGKVHTMQPLYQEDSWTLFCKKAFRGSNCPRYLEEVSRRILKRCCGLPLAIVAIAGLLATKNQSRIEEWEMLHRCLGVELEGNDNLECLRKIFSYSYYDLPYHLKLCLFYLSIFPEDYTIERMRLLRLWIAEGFVQGRAEMTLEEVAEGYLNELVDKNLLHVPEKPEDGRLQTCQVHSLWGELISFKSRENEMVTVARGRDTLWPKKVRHLAVHNSLESLPESKYFNRLRSVLIFGTIGSLDQPLKSLLSSGKFIKVLDFRGAPWESIPEEVFELRHLKYLSMRETKLKKLPKSIGKLQNLETLDLKGTYVTQLPPEITRLHKLRHLLVYRYKILVGYISYDSVRGFKAPPTVGGLQCLQKLSHIEADHIGGGTSDIMVRKVGCLTQLRKLNIGRVRRGHGTALCSSLESLTNLRSLNITSIEPDEILDLDHPLSSAPRYLQRLYLTGPLEHVPIWVASLNSLVRVVLRWSQLDDDPLQSLQALPCLEELHLLSAYKGDRLCFKAVGFERLKILWLISLEGLRWVVMEQGAVPCLEKMYYQNCRLVEKLPSGIQHLINLGLLHLTDMPDQLITSLENGEEGGGYAEIAHIRDVWTENYRGGFHTGHWIK</sequence>
<keyword evidence="3" id="KW-0677">Repeat</keyword>
<feature type="domain" description="Disease resistance R13L4/SHOC-2-like LRR" evidence="10">
    <location>
        <begin position="551"/>
        <end position="886"/>
    </location>
</feature>
<reference evidence="11" key="1">
    <citation type="submission" date="2022-12" db="EMBL/GenBank/DDBJ databases">
        <title>Draft genome assemblies for two species of Escallonia (Escalloniales).</title>
        <authorList>
            <person name="Chanderbali A."/>
            <person name="Dervinis C."/>
            <person name="Anghel I."/>
            <person name="Soltis D."/>
            <person name="Soltis P."/>
            <person name="Zapata F."/>
        </authorList>
    </citation>
    <scope>NUCLEOTIDE SEQUENCE</scope>
    <source>
        <strain evidence="11">UCBG92.1500</strain>
        <tissue evidence="11">Leaf</tissue>
    </source>
</reference>
<dbReference type="Gene3D" id="1.10.8.430">
    <property type="entry name" value="Helical domain of apoptotic protease-activating factors"/>
    <property type="match status" value="1"/>
</dbReference>